<comment type="similarity">
    <text evidence="1">Belongs to the glycosyl hydrolase 13 family.</text>
</comment>
<dbReference type="AlphaFoldDB" id="W4PEQ9"/>
<dbReference type="EMBL" id="BAIR01000006">
    <property type="protein sequence ID" value="GAE18252.1"/>
    <property type="molecule type" value="Genomic_DNA"/>
</dbReference>
<dbReference type="Pfam" id="PF21653">
    <property type="entry name" value="pulA_all-beta"/>
    <property type="match status" value="1"/>
</dbReference>
<dbReference type="SMART" id="SM00642">
    <property type="entry name" value="Aamy"/>
    <property type="match status" value="1"/>
</dbReference>
<dbReference type="InterPro" id="IPR049117">
    <property type="entry name" value="pulA_all-beta"/>
</dbReference>
<comment type="caution">
    <text evidence="3">The sequence shown here is derived from an EMBL/GenBank/DDBJ whole genome shotgun (WGS) entry which is preliminary data.</text>
</comment>
<dbReference type="Gene3D" id="2.60.40.1180">
    <property type="entry name" value="Golgi alpha-mannosidase II"/>
    <property type="match status" value="1"/>
</dbReference>
<gene>
    <name evidence="3" type="ORF">JCM6294_1126</name>
</gene>
<accession>W4PEQ9</accession>
<dbReference type="InterPro" id="IPR017853">
    <property type="entry name" value="GH"/>
</dbReference>
<proteinExistence type="inferred from homology"/>
<dbReference type="eggNOG" id="COG1523">
    <property type="taxonomic scope" value="Bacteria"/>
</dbReference>
<evidence type="ECO:0000313" key="4">
    <source>
        <dbReference type="Proteomes" id="UP000018842"/>
    </source>
</evidence>
<dbReference type="Pfam" id="PF02922">
    <property type="entry name" value="CBM_48"/>
    <property type="match status" value="1"/>
</dbReference>
<dbReference type="SUPFAM" id="SSF51445">
    <property type="entry name" value="(Trans)glycosidases"/>
    <property type="match status" value="1"/>
</dbReference>
<dbReference type="GO" id="GO:0005975">
    <property type="term" value="P:carbohydrate metabolic process"/>
    <property type="evidence" value="ECO:0007669"/>
    <property type="project" value="InterPro"/>
</dbReference>
<dbReference type="STRING" id="1121100.GCA_000428105_02194"/>
<dbReference type="InterPro" id="IPR006047">
    <property type="entry name" value="GH13_cat_dom"/>
</dbReference>
<dbReference type="GO" id="GO:0004553">
    <property type="term" value="F:hydrolase activity, hydrolyzing O-glycosyl compounds"/>
    <property type="evidence" value="ECO:0007669"/>
    <property type="project" value="InterPro"/>
</dbReference>
<dbReference type="Pfam" id="PF00128">
    <property type="entry name" value="Alpha-amylase"/>
    <property type="match status" value="1"/>
</dbReference>
<sequence>MEMKKGTNYLAILGVTMATTIMSCSPAKKEYASYELYPVRAGSLIEMEYTPAQTDFTLWAPTADEVRVMLYEAGEGGHAFQTVKMQPQADGTWQARVNSDLMGKFYTFNVKVKDKWQGDTPGINARAVGVNGKRAAIIDLRTTNPEGWEADRRPLLKSPADMIIYEMHHRDFSIDSTSGIKHRGKYLALTERGTTNPDGLSTGIDHLKELGVTHVHLLPSFDYASIDESKTEDNRYNWGYDPQNYNVPEGSYSTDPYRPEVRIKEFKQMVQSLHKAGIGVIMDVVYNHTFNTAESNFERTVPGYFYRHKKDGKPANGSGCGNETASERPMMRKFMIESVLYWINEYHIDGFRFDLMGIHDIETMNEIRKAVDAVDPAICIYGEGWAAEAPEYPADSLAMKSNVSRMPRIAVFSDELRDGLCGPIGDKHKGAFLAGLPGGEMSVKFGIAGAVRHPQVDCDAVNYSREAWAAQPVQMIGYVSCHDGLCLTDRLKATIPDISPEQLARLDKLAQTVVFMSQGIPFIYAGEEVMRDKQGVENSYKSPDAVNAIDWRRKTVHEDVYTYYKRLIELRKSHPAFRMGDAEKVRKHLEFLPVEGSNLIAFRLKEHANGDSWEEIVVAFNARNSFAEVAVPAGKYTVVCRDGTIDLRGLGVFNGEKISIPPRSAWIMYR</sequence>
<dbReference type="NCBIfam" id="TIGR02104">
    <property type="entry name" value="pulA_typeI"/>
    <property type="match status" value="1"/>
</dbReference>
<dbReference type="Gene3D" id="3.20.20.80">
    <property type="entry name" value="Glycosidases"/>
    <property type="match status" value="1"/>
</dbReference>
<dbReference type="InterPro" id="IPR013783">
    <property type="entry name" value="Ig-like_fold"/>
</dbReference>
<protein>
    <submittedName>
        <fullName evidence="3">Glycogen debranching enzyme</fullName>
    </submittedName>
</protein>
<dbReference type="PANTHER" id="PTHR43002">
    <property type="entry name" value="GLYCOGEN DEBRANCHING ENZYME"/>
    <property type="match status" value="1"/>
</dbReference>
<reference evidence="4" key="1">
    <citation type="journal article" date="2014" name="Genome">
        <title>Draft Genome Sequences of Three Strains of Bacteroides pyogenes Isolated from a Cat and Swine.</title>
        <authorList>
            <person name="Sakamoto M."/>
            <person name="Oshima K."/>
            <person name="Suda W."/>
            <person name="Kitamura K."/>
            <person name="Iida T."/>
            <person name="Hattori M."/>
            <person name="Ohkuma M."/>
        </authorList>
    </citation>
    <scope>NUCLEOTIDE SEQUENCE [LARGE SCALE GENOMIC DNA]</scope>
    <source>
        <strain evidence="4">JCM 6294</strain>
    </source>
</reference>
<name>W4PEQ9_9BACE</name>
<dbReference type="InterPro" id="IPR014756">
    <property type="entry name" value="Ig_E-set"/>
</dbReference>
<dbReference type="Gene3D" id="2.60.40.10">
    <property type="entry name" value="Immunoglobulins"/>
    <property type="match status" value="1"/>
</dbReference>
<evidence type="ECO:0000256" key="1">
    <source>
        <dbReference type="ARBA" id="ARBA00008061"/>
    </source>
</evidence>
<dbReference type="InterPro" id="IPR013780">
    <property type="entry name" value="Glyco_hydro_b"/>
</dbReference>
<dbReference type="CDD" id="cd11341">
    <property type="entry name" value="AmyAc_Pullulanase_LD-like"/>
    <property type="match status" value="1"/>
</dbReference>
<evidence type="ECO:0000313" key="3">
    <source>
        <dbReference type="EMBL" id="GAE18252.1"/>
    </source>
</evidence>
<dbReference type="InterPro" id="IPR011840">
    <property type="entry name" value="PulA_typeI"/>
</dbReference>
<dbReference type="Proteomes" id="UP000018842">
    <property type="component" value="Unassembled WGS sequence"/>
</dbReference>
<evidence type="ECO:0000259" key="2">
    <source>
        <dbReference type="SMART" id="SM00642"/>
    </source>
</evidence>
<dbReference type="PROSITE" id="PS51257">
    <property type="entry name" value="PROKAR_LIPOPROTEIN"/>
    <property type="match status" value="1"/>
</dbReference>
<feature type="domain" description="Glycosyl hydrolase family 13 catalytic" evidence="2">
    <location>
        <begin position="166"/>
        <end position="571"/>
    </location>
</feature>
<dbReference type="InterPro" id="IPR004193">
    <property type="entry name" value="Glyco_hydro_13_N"/>
</dbReference>
<organism evidence="3 4">
    <name type="scientific">Bacteroides pyogenes DSM 20611 = JCM 6294</name>
    <dbReference type="NCBI Taxonomy" id="1121100"/>
    <lineage>
        <taxon>Bacteria</taxon>
        <taxon>Pseudomonadati</taxon>
        <taxon>Bacteroidota</taxon>
        <taxon>Bacteroidia</taxon>
        <taxon>Bacteroidales</taxon>
        <taxon>Bacteroidaceae</taxon>
        <taxon>Bacteroides</taxon>
    </lineage>
</organism>
<dbReference type="SUPFAM" id="SSF81296">
    <property type="entry name" value="E set domains"/>
    <property type="match status" value="1"/>
</dbReference>
<dbReference type="CDD" id="cd02860">
    <property type="entry name" value="E_set_Pullulanase"/>
    <property type="match status" value="1"/>
</dbReference>